<feature type="transmembrane region" description="Helical" evidence="1">
    <location>
        <begin position="78"/>
        <end position="105"/>
    </location>
</feature>
<gene>
    <name evidence="3" type="ORF">BTO28_01700</name>
</gene>
<dbReference type="AlphaFoldDB" id="A0A1V2ABM1"/>
<keyword evidence="1" id="KW-0472">Membrane</keyword>
<protein>
    <submittedName>
        <fullName evidence="3">Transporter</fullName>
    </submittedName>
</protein>
<keyword evidence="1" id="KW-0812">Transmembrane</keyword>
<dbReference type="InterPro" id="IPR009936">
    <property type="entry name" value="DUF1468"/>
</dbReference>
<reference evidence="3 4" key="1">
    <citation type="submission" date="2016-12" db="EMBL/GenBank/DDBJ databases">
        <title>Domibacillus sp. SAB 38T whole genome sequencing.</title>
        <authorList>
            <person name="Verma A."/>
            <person name="Ojha A.K."/>
            <person name="Krishnamurthi S."/>
        </authorList>
    </citation>
    <scope>NUCLEOTIDE SEQUENCE [LARGE SCALE GENOMIC DNA]</scope>
    <source>
        <strain evidence="3 4">SAB 38</strain>
    </source>
</reference>
<evidence type="ECO:0000259" key="2">
    <source>
        <dbReference type="Pfam" id="PF07331"/>
    </source>
</evidence>
<dbReference type="Proteomes" id="UP000188613">
    <property type="component" value="Unassembled WGS sequence"/>
</dbReference>
<feature type="transmembrane region" description="Helical" evidence="1">
    <location>
        <begin position="36"/>
        <end position="58"/>
    </location>
</feature>
<sequence length="150" mass="16635">MAFSFDRYAAIIFIVIGACFIFESRKISETAYGSNVGPDIFPMGLGILLILLSLRLLFETRGTSQDKAATGALDYKKFIIIFAAAILYALFLEKLGYVITTFVFLTIGFQVMEKGKWLKSLVIAGGFSFGIYYVFVKVLDGTLPGFPVFF</sequence>
<dbReference type="Pfam" id="PF07331">
    <property type="entry name" value="TctB"/>
    <property type="match status" value="1"/>
</dbReference>
<evidence type="ECO:0000313" key="4">
    <source>
        <dbReference type="Proteomes" id="UP000188613"/>
    </source>
</evidence>
<proteinExistence type="predicted"/>
<dbReference type="PROSITE" id="PS51257">
    <property type="entry name" value="PROKAR_LIPOPROTEIN"/>
    <property type="match status" value="1"/>
</dbReference>
<dbReference type="STRING" id="1714355.BTO28_01700"/>
<feature type="transmembrane region" description="Helical" evidence="1">
    <location>
        <begin position="6"/>
        <end position="24"/>
    </location>
</feature>
<keyword evidence="1" id="KW-1133">Transmembrane helix</keyword>
<feature type="domain" description="DUF1468" evidence="2">
    <location>
        <begin position="9"/>
        <end position="144"/>
    </location>
</feature>
<dbReference type="RefSeq" id="WP_076763464.1">
    <property type="nucleotide sequence ID" value="NZ_MSFI01000002.1"/>
</dbReference>
<dbReference type="EMBL" id="MSFI01000002">
    <property type="protein sequence ID" value="OMP68360.1"/>
    <property type="molecule type" value="Genomic_DNA"/>
</dbReference>
<evidence type="ECO:0000313" key="3">
    <source>
        <dbReference type="EMBL" id="OMP68360.1"/>
    </source>
</evidence>
<keyword evidence="4" id="KW-1185">Reference proteome</keyword>
<organism evidence="3 4">
    <name type="scientific">Domibacillus epiphyticus</name>
    <dbReference type="NCBI Taxonomy" id="1714355"/>
    <lineage>
        <taxon>Bacteria</taxon>
        <taxon>Bacillati</taxon>
        <taxon>Bacillota</taxon>
        <taxon>Bacilli</taxon>
        <taxon>Bacillales</taxon>
        <taxon>Bacillaceae</taxon>
        <taxon>Domibacillus</taxon>
    </lineage>
</organism>
<evidence type="ECO:0000256" key="1">
    <source>
        <dbReference type="SAM" id="Phobius"/>
    </source>
</evidence>
<feature type="transmembrane region" description="Helical" evidence="1">
    <location>
        <begin position="117"/>
        <end position="135"/>
    </location>
</feature>
<dbReference type="OrthoDB" id="1683098at2"/>
<name>A0A1V2ABM1_9BACI</name>
<comment type="caution">
    <text evidence="3">The sequence shown here is derived from an EMBL/GenBank/DDBJ whole genome shotgun (WGS) entry which is preliminary data.</text>
</comment>
<accession>A0A1V2ABM1</accession>